<dbReference type="RefSeq" id="WP_170841320.1">
    <property type="nucleotide sequence ID" value="NZ_FOJI01000003.1"/>
</dbReference>
<dbReference type="EC" id="2.7.1.180" evidence="1 10"/>
<dbReference type="SUPFAM" id="SSF143631">
    <property type="entry name" value="ApbE-like"/>
    <property type="match status" value="1"/>
</dbReference>
<keyword evidence="13" id="KW-1185">Reference proteome</keyword>
<comment type="catalytic activity">
    <reaction evidence="9 10">
        <text>L-threonyl-[protein] + FAD = FMN-L-threonyl-[protein] + AMP + H(+)</text>
        <dbReference type="Rhea" id="RHEA:36847"/>
        <dbReference type="Rhea" id="RHEA-COMP:11060"/>
        <dbReference type="Rhea" id="RHEA-COMP:11061"/>
        <dbReference type="ChEBI" id="CHEBI:15378"/>
        <dbReference type="ChEBI" id="CHEBI:30013"/>
        <dbReference type="ChEBI" id="CHEBI:57692"/>
        <dbReference type="ChEBI" id="CHEBI:74257"/>
        <dbReference type="ChEBI" id="CHEBI:456215"/>
        <dbReference type="EC" id="2.7.1.180"/>
    </reaction>
</comment>
<dbReference type="PIRSF" id="PIRSF006268">
    <property type="entry name" value="ApbE"/>
    <property type="match status" value="1"/>
</dbReference>
<evidence type="ECO:0000256" key="10">
    <source>
        <dbReference type="PIRNR" id="PIRNR006268"/>
    </source>
</evidence>
<comment type="cofactor">
    <cofactor evidence="11">
        <name>Mg(2+)</name>
        <dbReference type="ChEBI" id="CHEBI:18420"/>
    </cofactor>
    <cofactor evidence="11">
        <name>Mn(2+)</name>
        <dbReference type="ChEBI" id="CHEBI:29035"/>
    </cofactor>
    <text evidence="11">Magnesium. Can also use manganese.</text>
</comment>
<dbReference type="Pfam" id="PF02424">
    <property type="entry name" value="ApbE"/>
    <property type="match status" value="1"/>
</dbReference>
<keyword evidence="5 10" id="KW-0479">Metal-binding</keyword>
<name>A0A1I0NSW2_9FIRM</name>
<feature type="binding site" evidence="11">
    <location>
        <position position="269"/>
    </location>
    <ligand>
        <name>Mg(2+)</name>
        <dbReference type="ChEBI" id="CHEBI:18420"/>
    </ligand>
</feature>
<keyword evidence="3 10" id="KW-0285">Flavoprotein</keyword>
<organism evidence="12 13">
    <name type="scientific">[Clostridium] fimetarium</name>
    <dbReference type="NCBI Taxonomy" id="99656"/>
    <lineage>
        <taxon>Bacteria</taxon>
        <taxon>Bacillati</taxon>
        <taxon>Bacillota</taxon>
        <taxon>Clostridia</taxon>
        <taxon>Lachnospirales</taxon>
        <taxon>Lachnospiraceae</taxon>
    </lineage>
</organism>
<dbReference type="InterPro" id="IPR024932">
    <property type="entry name" value="ApbE"/>
</dbReference>
<evidence type="ECO:0000256" key="3">
    <source>
        <dbReference type="ARBA" id="ARBA00022630"/>
    </source>
</evidence>
<feature type="binding site" evidence="11">
    <location>
        <position position="155"/>
    </location>
    <ligand>
        <name>Mg(2+)</name>
        <dbReference type="ChEBI" id="CHEBI:18420"/>
    </ligand>
</feature>
<comment type="similarity">
    <text evidence="10">Belongs to the ApbE family.</text>
</comment>
<dbReference type="GO" id="GO:0016740">
    <property type="term" value="F:transferase activity"/>
    <property type="evidence" value="ECO:0007669"/>
    <property type="project" value="UniProtKB-UniRule"/>
</dbReference>
<dbReference type="PANTHER" id="PTHR30040:SF2">
    <property type="entry name" value="FAD:PROTEIN FMN TRANSFERASE"/>
    <property type="match status" value="1"/>
</dbReference>
<evidence type="ECO:0000256" key="5">
    <source>
        <dbReference type="ARBA" id="ARBA00022723"/>
    </source>
</evidence>
<dbReference type="EMBL" id="FOJI01000003">
    <property type="protein sequence ID" value="SEW04644.1"/>
    <property type="molecule type" value="Genomic_DNA"/>
</dbReference>
<dbReference type="PANTHER" id="PTHR30040">
    <property type="entry name" value="THIAMINE BIOSYNTHESIS LIPOPROTEIN APBE"/>
    <property type="match status" value="1"/>
</dbReference>
<gene>
    <name evidence="12" type="ORF">SAMN05421659_103350</name>
</gene>
<keyword evidence="12" id="KW-0449">Lipoprotein</keyword>
<evidence type="ECO:0000256" key="6">
    <source>
        <dbReference type="ARBA" id="ARBA00022827"/>
    </source>
</evidence>
<evidence type="ECO:0000256" key="9">
    <source>
        <dbReference type="ARBA" id="ARBA00048540"/>
    </source>
</evidence>
<evidence type="ECO:0000313" key="13">
    <source>
        <dbReference type="Proteomes" id="UP000199701"/>
    </source>
</evidence>
<proteinExistence type="inferred from homology"/>
<reference evidence="12 13" key="1">
    <citation type="submission" date="2016-10" db="EMBL/GenBank/DDBJ databases">
        <authorList>
            <person name="de Groot N.N."/>
        </authorList>
    </citation>
    <scope>NUCLEOTIDE SEQUENCE [LARGE SCALE GENOMIC DNA]</scope>
    <source>
        <strain evidence="12 13">DSM 9179</strain>
    </source>
</reference>
<dbReference type="AlphaFoldDB" id="A0A1I0NSW2"/>
<evidence type="ECO:0000313" key="12">
    <source>
        <dbReference type="EMBL" id="SEW04644.1"/>
    </source>
</evidence>
<keyword evidence="4 10" id="KW-0808">Transferase</keyword>
<protein>
    <recommendedName>
        <fullName evidence="2 10">FAD:protein FMN transferase</fullName>
        <ecNumber evidence="1 10">2.7.1.180</ecNumber>
    </recommendedName>
    <alternativeName>
        <fullName evidence="8 10">Flavin transferase</fullName>
    </alternativeName>
</protein>
<evidence type="ECO:0000256" key="8">
    <source>
        <dbReference type="ARBA" id="ARBA00031306"/>
    </source>
</evidence>
<dbReference type="Gene3D" id="3.10.520.10">
    <property type="entry name" value="ApbE-like domains"/>
    <property type="match status" value="1"/>
</dbReference>
<dbReference type="InterPro" id="IPR003374">
    <property type="entry name" value="ApbE-like_sf"/>
</dbReference>
<evidence type="ECO:0000256" key="11">
    <source>
        <dbReference type="PIRSR" id="PIRSR006268-2"/>
    </source>
</evidence>
<evidence type="ECO:0000256" key="2">
    <source>
        <dbReference type="ARBA" id="ARBA00016337"/>
    </source>
</evidence>
<feature type="binding site" evidence="11">
    <location>
        <position position="273"/>
    </location>
    <ligand>
        <name>Mg(2+)</name>
        <dbReference type="ChEBI" id="CHEBI:18420"/>
    </ligand>
</feature>
<keyword evidence="6 10" id="KW-0274">FAD</keyword>
<evidence type="ECO:0000256" key="7">
    <source>
        <dbReference type="ARBA" id="ARBA00022842"/>
    </source>
</evidence>
<keyword evidence="7 10" id="KW-0460">Magnesium</keyword>
<evidence type="ECO:0000256" key="4">
    <source>
        <dbReference type="ARBA" id="ARBA00022679"/>
    </source>
</evidence>
<dbReference type="STRING" id="99656.SAMN05421659_103350"/>
<dbReference type="Proteomes" id="UP000199701">
    <property type="component" value="Unassembled WGS sequence"/>
</dbReference>
<dbReference type="GO" id="GO:0046872">
    <property type="term" value="F:metal ion binding"/>
    <property type="evidence" value="ECO:0007669"/>
    <property type="project" value="UniProtKB-UniRule"/>
</dbReference>
<evidence type="ECO:0000256" key="1">
    <source>
        <dbReference type="ARBA" id="ARBA00011955"/>
    </source>
</evidence>
<sequence>MKKHKINEQKTIDKTFFALGTVNTIMLNQCGNLEIIDKAIQRVYEIDDRMSAFKYDSDISKISRNAGFGPQEVHRETFNLIKKAVEFGALTNGAFDITMRPMIKLWGINEKEDYIPSDIEIQETLKLVNYKDIVLDEKKCSVALKKTGQSIDLGGIAKGYAADEVKRILIENGIESALINLGGNVVTIGTKLPGQEWRVGIQNPLSPTGEYLGVLSATNKTIVTSGSNERFFIKDGVRYHHILDPRTGNPAQSELLSATAIGSSSTDADAITTAIFILGPQNSIELLKQLEVETVFVTKDLSIMVSNGLVGNFEVL</sequence>
<accession>A0A1I0NSW2</accession>